<dbReference type="EMBL" id="QLII01000001">
    <property type="protein sequence ID" value="RAI76509.1"/>
    <property type="molecule type" value="Genomic_DNA"/>
</dbReference>
<comment type="caution">
    <text evidence="1">The sequence shown here is derived from an EMBL/GenBank/DDBJ whole genome shotgun (WGS) entry which is preliminary data.</text>
</comment>
<protein>
    <recommendedName>
        <fullName evidence="3">Septum formation inhibitor Maf</fullName>
    </recommendedName>
</protein>
<gene>
    <name evidence="1" type="ORF">HMF3257_24325</name>
</gene>
<evidence type="ECO:0008006" key="3">
    <source>
        <dbReference type="Google" id="ProtNLM"/>
    </source>
</evidence>
<dbReference type="AlphaFoldDB" id="A0A327NQ04"/>
<name>A0A327NQ04_9BACT</name>
<dbReference type="RefSeq" id="WP_111346234.1">
    <property type="nucleotide sequence ID" value="NZ_QLII01000001.1"/>
</dbReference>
<dbReference type="OrthoDB" id="5496093at2"/>
<organism evidence="1 2">
    <name type="scientific">Spirosoma telluris</name>
    <dbReference type="NCBI Taxonomy" id="2183553"/>
    <lineage>
        <taxon>Bacteria</taxon>
        <taxon>Pseudomonadati</taxon>
        <taxon>Bacteroidota</taxon>
        <taxon>Cytophagia</taxon>
        <taxon>Cytophagales</taxon>
        <taxon>Cytophagaceae</taxon>
        <taxon>Spirosoma</taxon>
    </lineage>
</organism>
<dbReference type="Proteomes" id="UP000249016">
    <property type="component" value="Unassembled WGS sequence"/>
</dbReference>
<evidence type="ECO:0000313" key="1">
    <source>
        <dbReference type="EMBL" id="RAI76509.1"/>
    </source>
</evidence>
<proteinExistence type="predicted"/>
<sequence length="320" mass="36665">MKQIITKNFLLIVLILAVVFAFVKKATIFQKQPDSKPKPADTLSAEFTNYWFSNKAELNSYQLKQAKNGALNPGEAMLIFMTEDFRTDKQVKATKGDNTIPVLKTTSSKKFSTGLYDYSLLTSVFTPINTSKNTPPLFPNTLKVSLSDQEWDGHSYLQVNYRNNGYQVSGKSYYEKESDENYTIAKAMFEDELWNRIRLNPDKLPTGELQLIPGTMATRLRHKPLEPLPAKATLAEYEGVLYPGTYLKSYTIEYPTDDRTMVIVFEKLFPHKIVGWEETYDTKDNLLTSRAVLKKTNQVDYWNHKAPADSVLRKELRPTL</sequence>
<keyword evidence="2" id="KW-1185">Reference proteome</keyword>
<accession>A0A327NQ04</accession>
<reference evidence="1 2" key="1">
    <citation type="submission" date="2018-06" db="EMBL/GenBank/DDBJ databases">
        <title>Spirosoma sp. HMF3257 Genome sequencing and assembly.</title>
        <authorList>
            <person name="Kang H."/>
            <person name="Cha I."/>
            <person name="Kim H."/>
            <person name="Kang J."/>
            <person name="Joh K."/>
        </authorList>
    </citation>
    <scope>NUCLEOTIDE SEQUENCE [LARGE SCALE GENOMIC DNA]</scope>
    <source>
        <strain evidence="1 2">HMF3257</strain>
    </source>
</reference>
<evidence type="ECO:0000313" key="2">
    <source>
        <dbReference type="Proteomes" id="UP000249016"/>
    </source>
</evidence>